<accession>D6YBM7</accession>
<evidence type="ECO:0000256" key="4">
    <source>
        <dbReference type="ARBA" id="ARBA00023163"/>
    </source>
</evidence>
<dbReference type="SUPFAM" id="SSF46785">
    <property type="entry name" value="Winged helix' DNA-binding domain"/>
    <property type="match status" value="1"/>
</dbReference>
<dbReference type="PANTHER" id="PTHR30346">
    <property type="entry name" value="TRANSCRIPTIONAL DUAL REGULATOR HCAR-RELATED"/>
    <property type="match status" value="1"/>
</dbReference>
<dbReference type="InterPro" id="IPR000847">
    <property type="entry name" value="LysR_HTH_N"/>
</dbReference>
<keyword evidence="4" id="KW-0804">Transcription</keyword>
<evidence type="ECO:0000256" key="1">
    <source>
        <dbReference type="ARBA" id="ARBA00009437"/>
    </source>
</evidence>
<sequence>MNLQQLRYVVATAEHRTMTDAARSLYVAQPALSRAIRDLERELGITLFARSGRGIAVTPQGRAVVKLAKEALDAIDRIEALAARSDGAGGTELRIAATPLLEPGLTGRLLPAYAAEHPGVRVRIVRCGDRDGVVSALRGRRAELGLTELPVPADLVSHPFERQEIVLVAPRDADLPDPLPVSRLHGMPLALPAPGSPHRRDLEHLFARYGVRPVEAAEPPGHDRLSVVREGRASLLWYRRLLDRSGCAGLVVRSLDPPVGKVVAVVHTRRRLPDAARDFLAIAEAGSGRVPGGGPREIRAGRLGFDA</sequence>
<dbReference type="EMBL" id="CP001874">
    <property type="protein sequence ID" value="ADG88587.1"/>
    <property type="molecule type" value="Genomic_DNA"/>
</dbReference>
<dbReference type="GO" id="GO:0003677">
    <property type="term" value="F:DNA binding"/>
    <property type="evidence" value="ECO:0007669"/>
    <property type="project" value="UniProtKB-KW"/>
</dbReference>
<evidence type="ECO:0000313" key="7">
    <source>
        <dbReference type="Proteomes" id="UP000006640"/>
    </source>
</evidence>
<reference evidence="6 7" key="1">
    <citation type="submission" date="2010-01" db="EMBL/GenBank/DDBJ databases">
        <title>The complete genome of Thermobispora bispora DSM 43833.</title>
        <authorList>
            <consortium name="US DOE Joint Genome Institute (JGI-PGF)"/>
            <person name="Lucas S."/>
            <person name="Copeland A."/>
            <person name="Lapidus A."/>
            <person name="Glavina del Rio T."/>
            <person name="Dalin E."/>
            <person name="Tice H."/>
            <person name="Bruce D."/>
            <person name="Goodwin L."/>
            <person name="Pitluck S."/>
            <person name="Kyrpides N."/>
            <person name="Mavromatis K."/>
            <person name="Ivanova N."/>
            <person name="Mikhailova N."/>
            <person name="Chertkov O."/>
            <person name="Brettin T."/>
            <person name="Detter J.C."/>
            <person name="Han C."/>
            <person name="Larimer F."/>
            <person name="Land M."/>
            <person name="Hauser L."/>
            <person name="Markowitz V."/>
            <person name="Cheng J.-F."/>
            <person name="Hugenholtz P."/>
            <person name="Woyke T."/>
            <person name="Wu D."/>
            <person name="Jando M."/>
            <person name="Schneider S."/>
            <person name="Klenk H.-P."/>
            <person name="Eisen J.A."/>
        </authorList>
    </citation>
    <scope>NUCLEOTIDE SEQUENCE [LARGE SCALE GENOMIC DNA]</scope>
    <source>
        <strain evidence="7">ATCC 19993 / DSM 43833 / CBS 139.67 / JCM 10125 / KCTC 9307 / NBRC 14880 / R51</strain>
    </source>
</reference>
<comment type="similarity">
    <text evidence="1">Belongs to the LysR transcriptional regulatory family.</text>
</comment>
<dbReference type="PRINTS" id="PR00039">
    <property type="entry name" value="HTHLYSR"/>
</dbReference>
<keyword evidence="3" id="KW-0238">DNA-binding</keyword>
<dbReference type="HOGENOM" id="CLU_039613_6_5_11"/>
<dbReference type="PROSITE" id="PS50931">
    <property type="entry name" value="HTH_LYSR"/>
    <property type="match status" value="1"/>
</dbReference>
<dbReference type="Pfam" id="PF00126">
    <property type="entry name" value="HTH_1"/>
    <property type="match status" value="1"/>
</dbReference>
<dbReference type="Pfam" id="PF03466">
    <property type="entry name" value="LysR_substrate"/>
    <property type="match status" value="1"/>
</dbReference>
<gene>
    <name evidence="6" type="ordered locus">Tbis_1875</name>
</gene>
<protein>
    <submittedName>
        <fullName evidence="6">Transcriptional regulator, LysR family</fullName>
    </submittedName>
</protein>
<dbReference type="RefSeq" id="WP_013132120.1">
    <property type="nucleotide sequence ID" value="NC_014165.1"/>
</dbReference>
<dbReference type="STRING" id="469371.Tbis_1875"/>
<evidence type="ECO:0000313" key="6">
    <source>
        <dbReference type="EMBL" id="ADG88587.1"/>
    </source>
</evidence>
<dbReference type="AlphaFoldDB" id="D6YBM7"/>
<evidence type="ECO:0000256" key="2">
    <source>
        <dbReference type="ARBA" id="ARBA00023015"/>
    </source>
</evidence>
<feature type="domain" description="HTH lysR-type" evidence="5">
    <location>
        <begin position="1"/>
        <end position="58"/>
    </location>
</feature>
<organism evidence="6 7">
    <name type="scientific">Thermobispora bispora (strain ATCC 19993 / DSM 43833 / CBS 139.67 / JCM 10125 / KCTC 9307 / NBRC 14880 / R51)</name>
    <dbReference type="NCBI Taxonomy" id="469371"/>
    <lineage>
        <taxon>Bacteria</taxon>
        <taxon>Bacillati</taxon>
        <taxon>Actinomycetota</taxon>
        <taxon>Actinomycetes</taxon>
        <taxon>Streptosporangiales</taxon>
        <taxon>Streptosporangiaceae</taxon>
        <taxon>Thermobispora</taxon>
    </lineage>
</organism>
<dbReference type="GO" id="GO:0032993">
    <property type="term" value="C:protein-DNA complex"/>
    <property type="evidence" value="ECO:0007669"/>
    <property type="project" value="TreeGrafter"/>
</dbReference>
<dbReference type="OrthoDB" id="3181812at2"/>
<dbReference type="InterPro" id="IPR036388">
    <property type="entry name" value="WH-like_DNA-bd_sf"/>
</dbReference>
<keyword evidence="7" id="KW-1185">Reference proteome</keyword>
<dbReference type="SUPFAM" id="SSF53850">
    <property type="entry name" value="Periplasmic binding protein-like II"/>
    <property type="match status" value="1"/>
</dbReference>
<keyword evidence="2" id="KW-0805">Transcription regulation</keyword>
<evidence type="ECO:0000256" key="3">
    <source>
        <dbReference type="ARBA" id="ARBA00023125"/>
    </source>
</evidence>
<dbReference type="eggNOG" id="COG0583">
    <property type="taxonomic scope" value="Bacteria"/>
</dbReference>
<evidence type="ECO:0000259" key="5">
    <source>
        <dbReference type="PROSITE" id="PS50931"/>
    </source>
</evidence>
<dbReference type="GO" id="GO:0003700">
    <property type="term" value="F:DNA-binding transcription factor activity"/>
    <property type="evidence" value="ECO:0007669"/>
    <property type="project" value="InterPro"/>
</dbReference>
<dbReference type="Gene3D" id="3.40.190.290">
    <property type="match status" value="1"/>
</dbReference>
<dbReference type="KEGG" id="tbi:Tbis_1875"/>
<dbReference type="FunFam" id="1.10.10.10:FF:000001">
    <property type="entry name" value="LysR family transcriptional regulator"/>
    <property type="match status" value="1"/>
</dbReference>
<dbReference type="Proteomes" id="UP000006640">
    <property type="component" value="Chromosome"/>
</dbReference>
<name>D6YBM7_THEBD</name>
<proteinExistence type="inferred from homology"/>
<dbReference type="InterPro" id="IPR005119">
    <property type="entry name" value="LysR_subst-bd"/>
</dbReference>
<dbReference type="InterPro" id="IPR036390">
    <property type="entry name" value="WH_DNA-bd_sf"/>
</dbReference>
<dbReference type="Gene3D" id="1.10.10.10">
    <property type="entry name" value="Winged helix-like DNA-binding domain superfamily/Winged helix DNA-binding domain"/>
    <property type="match status" value="1"/>
</dbReference>
<dbReference type="CDD" id="cd05466">
    <property type="entry name" value="PBP2_LTTR_substrate"/>
    <property type="match status" value="1"/>
</dbReference>
<dbReference type="PANTHER" id="PTHR30346:SF9">
    <property type="entry name" value="LYSR FAMILY TRANSCRIPTIONAL REGULATOR"/>
    <property type="match status" value="1"/>
</dbReference>